<dbReference type="Pfam" id="PF00025">
    <property type="entry name" value="Arf"/>
    <property type="match status" value="1"/>
</dbReference>
<dbReference type="PROSITE" id="PS51419">
    <property type="entry name" value="RAB"/>
    <property type="match status" value="1"/>
</dbReference>
<dbReference type="GO" id="GO:0003924">
    <property type="term" value="F:GTPase activity"/>
    <property type="evidence" value="ECO:0007669"/>
    <property type="project" value="InterPro"/>
</dbReference>
<dbReference type="SMART" id="SM00177">
    <property type="entry name" value="ARF"/>
    <property type="match status" value="1"/>
</dbReference>
<evidence type="ECO:0000256" key="2">
    <source>
        <dbReference type="ARBA" id="ARBA00023134"/>
    </source>
</evidence>
<feature type="domain" description="FUZ/MON1/HPS1 first Longin" evidence="3">
    <location>
        <begin position="4"/>
        <end position="89"/>
    </location>
</feature>
<dbReference type="PRINTS" id="PR00449">
    <property type="entry name" value="RASTRNSFRMNG"/>
</dbReference>
<reference evidence="4" key="2">
    <citation type="journal article" date="2022" name="Nat. Microbiol.">
        <title>A closed Candidatus Odinarchaeum chromosome exposes Asgard archaeal viruses.</title>
        <authorList>
            <person name="Tamarit D."/>
            <person name="Caceres E.F."/>
            <person name="Krupovic M."/>
            <person name="Nijland R."/>
            <person name="Eme L."/>
            <person name="Robinson N.P."/>
            <person name="Ettema T.J.G."/>
        </authorList>
    </citation>
    <scope>NUCLEOTIDE SEQUENCE</scope>
    <source>
        <strain evidence="4">LCB_4</strain>
    </source>
</reference>
<dbReference type="Proteomes" id="UP000186851">
    <property type="component" value="Chromosome"/>
</dbReference>
<sequence>MRKTGENVYTKKYEESNIDDNLISGFLSALQNFVAEVSSGDVIRTIKTGNVKFIYNLLHDIIVVVVADKDEDEKKIQEKVEKISETFYSKFKNELENWTGDVSGFKKFDEDLEDIISGTVKISLIGFGGVGKTTILKLLKNEEIPLKHNPTIAVDIKPFKEVNLSGVKLIIWDFAGQERFESLWKMLVKGSDLIIVVVDSTMINLLKTRRKIMKLIEEENPNAKVIVIANKQDLPKAIKPNIIEGILNAPTYGFVAIDPSYRREILKIINEKIDELSKMNKKESSAAASAT</sequence>
<evidence type="ECO:0000259" key="3">
    <source>
        <dbReference type="Pfam" id="PF19036"/>
    </source>
</evidence>
<organism evidence="4 5">
    <name type="scientific">Odinarchaeota yellowstonii (strain LCB_4)</name>
    <dbReference type="NCBI Taxonomy" id="1841599"/>
    <lineage>
        <taxon>Archaea</taxon>
        <taxon>Promethearchaeati</taxon>
        <taxon>Candidatus Odinarchaeota</taxon>
        <taxon>Candidatus Odinarchaeia</taxon>
        <taxon>Candidatus Odinarchaeales</taxon>
        <taxon>Candidatus Odinarchaeaceae</taxon>
        <taxon>Candidatus Odinarchaeum</taxon>
    </lineage>
</organism>
<dbReference type="InterPro" id="IPR027417">
    <property type="entry name" value="P-loop_NTPase"/>
</dbReference>
<keyword evidence="2" id="KW-0342">GTP-binding</keyword>
<gene>
    <name evidence="4" type="ORF">OdinLCB4_005895</name>
</gene>
<dbReference type="SUPFAM" id="SSF52540">
    <property type="entry name" value="P-loop containing nucleoside triphosphate hydrolases"/>
    <property type="match status" value="1"/>
</dbReference>
<dbReference type="AlphaFoldDB" id="A0AAF0IB49"/>
<dbReference type="PANTHER" id="PTHR11711">
    <property type="entry name" value="ADP RIBOSYLATION FACTOR-RELATED"/>
    <property type="match status" value="1"/>
</dbReference>
<dbReference type="InterPro" id="IPR005225">
    <property type="entry name" value="Small_GTP-bd"/>
</dbReference>
<evidence type="ECO:0000256" key="1">
    <source>
        <dbReference type="ARBA" id="ARBA00022741"/>
    </source>
</evidence>
<dbReference type="KEGG" id="oyw:OdinLCB4_005895"/>
<keyword evidence="1" id="KW-0547">Nucleotide-binding</keyword>
<evidence type="ECO:0000313" key="4">
    <source>
        <dbReference type="EMBL" id="WEU40001.1"/>
    </source>
</evidence>
<protein>
    <submittedName>
        <fullName evidence="4">ADP-ribosylation factor-like protein</fullName>
    </submittedName>
</protein>
<reference evidence="4" key="1">
    <citation type="journal article" date="2017" name="Nature">
        <title>Asgard archaea illuminate the origin of eukaryotic cellular complexity.</title>
        <authorList>
            <person name="Zaremba-Niedzwiedzka K."/>
            <person name="Caceres E.F."/>
            <person name="Saw J.H."/>
            <person name="Backstrom D."/>
            <person name="Juzokaite L."/>
            <person name="Vancaester E."/>
            <person name="Seitz K.W."/>
            <person name="Anantharaman K."/>
            <person name="Starnawski P."/>
            <person name="Kjeldsen K.U."/>
            <person name="Scott M.B."/>
            <person name="Nunoura T."/>
            <person name="Banfield J.F."/>
            <person name="Schramm A."/>
            <person name="Baker B.J."/>
            <person name="Spang A."/>
            <person name="Ettema T.J.G."/>
        </authorList>
    </citation>
    <scope>NUCLEOTIDE SEQUENCE</scope>
    <source>
        <strain evidence="4">LCB_4</strain>
    </source>
</reference>
<dbReference type="Gene3D" id="3.40.50.300">
    <property type="entry name" value="P-loop containing nucleotide triphosphate hydrolases"/>
    <property type="match status" value="1"/>
</dbReference>
<dbReference type="EMBL" id="CP091871">
    <property type="protein sequence ID" value="WEU40001.1"/>
    <property type="molecule type" value="Genomic_DNA"/>
</dbReference>
<accession>A0AAF0IB49</accession>
<dbReference type="InterPro" id="IPR006689">
    <property type="entry name" value="Small_GTPase_ARF/SAR"/>
</dbReference>
<evidence type="ECO:0000313" key="5">
    <source>
        <dbReference type="Proteomes" id="UP000186851"/>
    </source>
</evidence>
<proteinExistence type="predicted"/>
<dbReference type="InterPro" id="IPR043972">
    <property type="entry name" value="FUZ/MON1/HPS1_longin_1"/>
</dbReference>
<dbReference type="Pfam" id="PF19036">
    <property type="entry name" value="Fuz_longin_1"/>
    <property type="match status" value="1"/>
</dbReference>
<dbReference type="SMART" id="SM00175">
    <property type="entry name" value="RAB"/>
    <property type="match status" value="1"/>
</dbReference>
<dbReference type="GO" id="GO:0005525">
    <property type="term" value="F:GTP binding"/>
    <property type="evidence" value="ECO:0007669"/>
    <property type="project" value="UniProtKB-KW"/>
</dbReference>
<dbReference type="NCBIfam" id="TIGR00231">
    <property type="entry name" value="small_GTP"/>
    <property type="match status" value="1"/>
</dbReference>
<name>A0AAF0IB49_ODILC</name>
<dbReference type="InterPro" id="IPR024156">
    <property type="entry name" value="Small_GTPase_ARF"/>
</dbReference>